<sequence length="49" mass="5854">MKLTIHTYEGYTYTRFEKEGKILRKNCGKKGSYQKKNSSKHLKEAFIRL</sequence>
<accession>X1LWX3</accession>
<comment type="caution">
    <text evidence="1">The sequence shown here is derived from an EMBL/GenBank/DDBJ whole genome shotgun (WGS) entry which is preliminary data.</text>
</comment>
<proteinExistence type="predicted"/>
<organism evidence="1">
    <name type="scientific">marine sediment metagenome</name>
    <dbReference type="NCBI Taxonomy" id="412755"/>
    <lineage>
        <taxon>unclassified sequences</taxon>
        <taxon>metagenomes</taxon>
        <taxon>ecological metagenomes</taxon>
    </lineage>
</organism>
<gene>
    <name evidence="1" type="ORF">S06H3_23391</name>
</gene>
<dbReference type="EMBL" id="BARV01012704">
    <property type="protein sequence ID" value="GAI06930.1"/>
    <property type="molecule type" value="Genomic_DNA"/>
</dbReference>
<reference evidence="1" key="1">
    <citation type="journal article" date="2014" name="Front. Microbiol.">
        <title>High frequency of phylogenetically diverse reductive dehalogenase-homologous genes in deep subseafloor sedimentary metagenomes.</title>
        <authorList>
            <person name="Kawai M."/>
            <person name="Futagami T."/>
            <person name="Toyoda A."/>
            <person name="Takaki Y."/>
            <person name="Nishi S."/>
            <person name="Hori S."/>
            <person name="Arai W."/>
            <person name="Tsubouchi T."/>
            <person name="Morono Y."/>
            <person name="Uchiyama I."/>
            <person name="Ito T."/>
            <person name="Fujiyama A."/>
            <person name="Inagaki F."/>
            <person name="Takami H."/>
        </authorList>
    </citation>
    <scope>NUCLEOTIDE SEQUENCE</scope>
    <source>
        <strain evidence="1">Expedition CK06-06</strain>
    </source>
</reference>
<dbReference type="AlphaFoldDB" id="X1LWX3"/>
<protein>
    <submittedName>
        <fullName evidence="1">Uncharacterized protein</fullName>
    </submittedName>
</protein>
<evidence type="ECO:0000313" key="1">
    <source>
        <dbReference type="EMBL" id="GAI06930.1"/>
    </source>
</evidence>
<name>X1LWX3_9ZZZZ</name>